<evidence type="ECO:0000313" key="11">
    <source>
        <dbReference type="EMBL" id="MBT4870699.1"/>
    </source>
</evidence>
<dbReference type="InterPro" id="IPR024921">
    <property type="entry name" value="SecF_arc"/>
</dbReference>
<comment type="function">
    <text evidence="9">Involved in protein export.</text>
</comment>
<keyword evidence="5 9" id="KW-0653">Protein transport</keyword>
<evidence type="ECO:0000256" key="9">
    <source>
        <dbReference type="HAMAP-Rule" id="MF_01464"/>
    </source>
</evidence>
<keyword evidence="7 9" id="KW-0811">Translocation</keyword>
<comment type="subcellular location">
    <subcellularLocation>
        <location evidence="1 9">Cell membrane</location>
        <topology evidence="1 9">Multi-pass membrane protein</topology>
    </subcellularLocation>
</comment>
<keyword evidence="6 9" id="KW-1133">Transmembrane helix</keyword>
<protein>
    <recommendedName>
        <fullName evidence="9">Protein-export membrane protein SecF</fullName>
    </recommendedName>
</protein>
<evidence type="ECO:0000256" key="1">
    <source>
        <dbReference type="ARBA" id="ARBA00004651"/>
    </source>
</evidence>
<dbReference type="InterPro" id="IPR022813">
    <property type="entry name" value="SecD/SecF_arch_bac"/>
</dbReference>
<feature type="transmembrane region" description="Helical" evidence="9">
    <location>
        <begin position="244"/>
        <end position="264"/>
    </location>
</feature>
<dbReference type="AlphaFoldDB" id="A0A8T5GFG0"/>
<dbReference type="GO" id="GO:0006605">
    <property type="term" value="P:protein targeting"/>
    <property type="evidence" value="ECO:0007669"/>
    <property type="project" value="UniProtKB-UniRule"/>
</dbReference>
<feature type="transmembrane region" description="Helical" evidence="9">
    <location>
        <begin position="216"/>
        <end position="238"/>
    </location>
</feature>
<feature type="transmembrane region" description="Helical" evidence="9">
    <location>
        <begin position="311"/>
        <end position="341"/>
    </location>
</feature>
<keyword evidence="8 9" id="KW-0472">Membrane</keyword>
<dbReference type="GO" id="GO:0005886">
    <property type="term" value="C:plasma membrane"/>
    <property type="evidence" value="ECO:0007669"/>
    <property type="project" value="UniProtKB-SubCell"/>
</dbReference>
<evidence type="ECO:0000256" key="7">
    <source>
        <dbReference type="ARBA" id="ARBA00023010"/>
    </source>
</evidence>
<proteinExistence type="inferred from homology"/>
<sequence>MENFFGNKYKKYIIIPVILTIIMIILSFVTPGFSAGIDLTGGNLIIIRSDNVLSEQEITNILNDEFNLTELKVSTIASPTGYGAWVEYSKDPIIAQAEDIINNAITSLDDDATSMAYSNEAIVLLGEEAQDFSNAKLALLGAQDILADYKEEFSKRFQAVLTEKLGLGEDVEFQKKEISQTLGQESQFAAAQILFIGFILIIIIIFISFRQVIPSVAIILAMVFDILAGLTGMALLNIPLSLTTIPALLMLVGYSVDTDIMLTTRLLKDKTGSARERATSSMKTGLTMTGTTLAALFAMVIIAYFNQVEVIYHIAAILLFGLIGDVISTWLMNAPILIWFVEGRKK</sequence>
<keyword evidence="3 9" id="KW-1003">Cell membrane</keyword>
<evidence type="ECO:0000256" key="8">
    <source>
        <dbReference type="ARBA" id="ARBA00023136"/>
    </source>
</evidence>
<dbReference type="HAMAP" id="MF_01464_A">
    <property type="entry name" value="SecF_A"/>
    <property type="match status" value="1"/>
</dbReference>
<evidence type="ECO:0000256" key="3">
    <source>
        <dbReference type="ARBA" id="ARBA00022475"/>
    </source>
</evidence>
<reference evidence="11" key="1">
    <citation type="journal article" date="2021" name="ISME J.">
        <title>Mercury methylation by metabolically versatile and cosmopolitan marine bacteria.</title>
        <authorList>
            <person name="Lin H."/>
            <person name="Ascher D.B."/>
            <person name="Myung Y."/>
            <person name="Lamborg C.H."/>
            <person name="Hallam S.J."/>
            <person name="Gionfriddo C.M."/>
            <person name="Holt K.E."/>
            <person name="Moreau J.W."/>
        </authorList>
    </citation>
    <scope>NUCLEOTIDE SEQUENCE</scope>
    <source>
        <strain evidence="11">SI075_bin30</strain>
    </source>
</reference>
<comment type="subunit">
    <text evidence="9">Part of the protein translocation apparatus. Forms a complex with SecD.</text>
</comment>
<evidence type="ECO:0000256" key="4">
    <source>
        <dbReference type="ARBA" id="ARBA00022692"/>
    </source>
</evidence>
<gene>
    <name evidence="9" type="primary">secF</name>
    <name evidence="11" type="ORF">HON47_03940</name>
</gene>
<keyword evidence="4 9" id="KW-0812">Transmembrane</keyword>
<dbReference type="Gene3D" id="1.20.1640.10">
    <property type="entry name" value="Multidrug efflux transporter AcrB transmembrane domain"/>
    <property type="match status" value="1"/>
</dbReference>
<dbReference type="InterPro" id="IPR048634">
    <property type="entry name" value="SecD_SecF_C"/>
</dbReference>
<feature type="domain" description="Protein export membrane protein SecD/SecF C-terminal" evidence="10">
    <location>
        <begin position="173"/>
        <end position="341"/>
    </location>
</feature>
<evidence type="ECO:0000256" key="2">
    <source>
        <dbReference type="ARBA" id="ARBA00022448"/>
    </source>
</evidence>
<keyword evidence="2 9" id="KW-0813">Transport</keyword>
<dbReference type="EMBL" id="JABJNZ010000052">
    <property type="protein sequence ID" value="MBT4870699.1"/>
    <property type="molecule type" value="Genomic_DNA"/>
</dbReference>
<evidence type="ECO:0000313" key="12">
    <source>
        <dbReference type="Proteomes" id="UP000722459"/>
    </source>
</evidence>
<dbReference type="Proteomes" id="UP000722459">
    <property type="component" value="Unassembled WGS sequence"/>
</dbReference>
<feature type="transmembrane region" description="Helical" evidence="9">
    <location>
        <begin position="285"/>
        <end position="305"/>
    </location>
</feature>
<dbReference type="PANTHER" id="PTHR30081:SF8">
    <property type="entry name" value="PROTEIN TRANSLOCASE SUBUNIT SECF"/>
    <property type="match status" value="1"/>
</dbReference>
<dbReference type="SUPFAM" id="SSF82866">
    <property type="entry name" value="Multidrug efflux transporter AcrB transmembrane domain"/>
    <property type="match status" value="1"/>
</dbReference>
<feature type="transmembrane region" description="Helical" evidence="9">
    <location>
        <begin position="12"/>
        <end position="33"/>
    </location>
</feature>
<dbReference type="PANTHER" id="PTHR30081">
    <property type="entry name" value="PROTEIN-EXPORT MEMBRANE PROTEIN SEC"/>
    <property type="match status" value="1"/>
</dbReference>
<evidence type="ECO:0000256" key="6">
    <source>
        <dbReference type="ARBA" id="ARBA00022989"/>
    </source>
</evidence>
<evidence type="ECO:0000256" key="5">
    <source>
        <dbReference type="ARBA" id="ARBA00022927"/>
    </source>
</evidence>
<organism evidence="11 12">
    <name type="scientific">Candidatus Iainarchaeum sp</name>
    <dbReference type="NCBI Taxonomy" id="3101447"/>
    <lineage>
        <taxon>Archaea</taxon>
        <taxon>Candidatus Iainarchaeota</taxon>
        <taxon>Candidatus Iainarchaeia</taxon>
        <taxon>Candidatus Iainarchaeales</taxon>
        <taxon>Candidatus Iainarchaeaceae</taxon>
        <taxon>Candidatus Iainarchaeum</taxon>
    </lineage>
</organism>
<comment type="caution">
    <text evidence="11">The sequence shown here is derived from an EMBL/GenBank/DDBJ whole genome shotgun (WGS) entry which is preliminary data.</text>
</comment>
<dbReference type="Pfam" id="PF02355">
    <property type="entry name" value="SecD_SecF_C"/>
    <property type="match status" value="1"/>
</dbReference>
<accession>A0A8T5GFG0</accession>
<feature type="transmembrane region" description="Helical" evidence="9">
    <location>
        <begin position="188"/>
        <end position="209"/>
    </location>
</feature>
<dbReference type="GO" id="GO:0065002">
    <property type="term" value="P:intracellular protein transmembrane transport"/>
    <property type="evidence" value="ECO:0007669"/>
    <property type="project" value="UniProtKB-UniRule"/>
</dbReference>
<comment type="similarity">
    <text evidence="9">Belongs to the SecD/SecF family. SecF subfamily.</text>
</comment>
<evidence type="ECO:0000259" key="10">
    <source>
        <dbReference type="Pfam" id="PF02355"/>
    </source>
</evidence>
<name>A0A8T5GFG0_9ARCH</name>